<dbReference type="Proteomes" id="UP000318667">
    <property type="component" value="Unassembled WGS sequence"/>
</dbReference>
<proteinExistence type="predicted"/>
<keyword evidence="2" id="KW-1185">Reference proteome</keyword>
<dbReference type="AlphaFoldDB" id="A0A562JJ23"/>
<name>A0A562JJ23_9BACI</name>
<evidence type="ECO:0000313" key="2">
    <source>
        <dbReference type="Proteomes" id="UP000318667"/>
    </source>
</evidence>
<organism evidence="1 2">
    <name type="scientific">Cytobacillus oceanisediminis</name>
    <dbReference type="NCBI Taxonomy" id="665099"/>
    <lineage>
        <taxon>Bacteria</taxon>
        <taxon>Bacillati</taxon>
        <taxon>Bacillota</taxon>
        <taxon>Bacilli</taxon>
        <taxon>Bacillales</taxon>
        <taxon>Bacillaceae</taxon>
        <taxon>Cytobacillus</taxon>
    </lineage>
</organism>
<protein>
    <submittedName>
        <fullName evidence="1">Uncharacterized protein</fullName>
    </submittedName>
</protein>
<evidence type="ECO:0000313" key="1">
    <source>
        <dbReference type="EMBL" id="TWH83150.1"/>
    </source>
</evidence>
<reference evidence="1 2" key="1">
    <citation type="journal article" date="2015" name="Stand. Genomic Sci.">
        <title>Genomic Encyclopedia of Bacterial and Archaeal Type Strains, Phase III: the genomes of soil and plant-associated and newly described type strains.</title>
        <authorList>
            <person name="Whitman W.B."/>
            <person name="Woyke T."/>
            <person name="Klenk H.P."/>
            <person name="Zhou Y."/>
            <person name="Lilburn T.G."/>
            <person name="Beck B.J."/>
            <person name="De Vos P."/>
            <person name="Vandamme P."/>
            <person name="Eisen J.A."/>
            <person name="Garrity G."/>
            <person name="Hugenholtz P."/>
            <person name="Kyrpides N.C."/>
        </authorList>
    </citation>
    <scope>NUCLEOTIDE SEQUENCE [LARGE SCALE GENOMIC DNA]</scope>
    <source>
        <strain evidence="1 2">CGMCC 1.10115</strain>
    </source>
</reference>
<comment type="caution">
    <text evidence="1">The sequence shown here is derived from an EMBL/GenBank/DDBJ whole genome shotgun (WGS) entry which is preliminary data.</text>
</comment>
<gene>
    <name evidence="1" type="ORF">IQ19_03885</name>
</gene>
<dbReference type="EMBL" id="VLKI01000013">
    <property type="protein sequence ID" value="TWH83150.1"/>
    <property type="molecule type" value="Genomic_DNA"/>
</dbReference>
<accession>A0A562JJ23</accession>
<sequence length="109" mass="12827">MYMAVDFREWKGTYRMQQNAVVVWLDITEPTLGGLAISVRNMYNDRFNGQIIKMDENNRQMLFYIDYPYGRDIFNAYILDAMTNQPRIHIAGTFMSTDGKTYGWFATKV</sequence>